<evidence type="ECO:0000256" key="1">
    <source>
        <dbReference type="SAM" id="Phobius"/>
    </source>
</evidence>
<accession>A0A1L8DNT1</accession>
<name>A0A1L8DNT1_9DIPT</name>
<sequence length="126" mass="14016">MRKFERLQGLGASISSCTSAFFMTLLLLLMTLFSSPITSFFPSSIECCFFSGSTTSLSSSIFVRKANSFSIYRSRRFSSDCSNKFLWYPSSRSELITSASVYGSSITSRITGLMSTSEMRVVFESD</sequence>
<feature type="transmembrane region" description="Helical" evidence="1">
    <location>
        <begin position="12"/>
        <end position="34"/>
    </location>
</feature>
<dbReference type="AlphaFoldDB" id="A0A1L8DNT1"/>
<proteinExistence type="predicted"/>
<evidence type="ECO:0000313" key="2">
    <source>
        <dbReference type="EMBL" id="JAV08000.1"/>
    </source>
</evidence>
<keyword evidence="1" id="KW-1133">Transmembrane helix</keyword>
<keyword evidence="1" id="KW-0472">Membrane</keyword>
<dbReference type="EMBL" id="GFDF01006084">
    <property type="protein sequence ID" value="JAV08000.1"/>
    <property type="molecule type" value="Transcribed_RNA"/>
</dbReference>
<keyword evidence="1" id="KW-0812">Transmembrane</keyword>
<reference evidence="2" key="1">
    <citation type="submission" date="2016-12" db="EMBL/GenBank/DDBJ databases">
        <title>An insight into the sialome and mialome of the sand fly, Nyssomyia neivai.</title>
        <authorList>
            <person name="Sebastian V."/>
            <person name="Goulart T.M."/>
            <person name="Oliveira W."/>
            <person name="Calvo E."/>
            <person name="Oliveira L.F."/>
            <person name="Pinto M.C."/>
            <person name="Rosselino A.M."/>
            <person name="Ribeiro J.M."/>
        </authorList>
    </citation>
    <scope>NUCLEOTIDE SEQUENCE</scope>
</reference>
<dbReference type="PROSITE" id="PS51257">
    <property type="entry name" value="PROKAR_LIPOPROTEIN"/>
    <property type="match status" value="1"/>
</dbReference>
<organism evidence="2">
    <name type="scientific">Nyssomyia neivai</name>
    <dbReference type="NCBI Taxonomy" id="330878"/>
    <lineage>
        <taxon>Eukaryota</taxon>
        <taxon>Metazoa</taxon>
        <taxon>Ecdysozoa</taxon>
        <taxon>Arthropoda</taxon>
        <taxon>Hexapoda</taxon>
        <taxon>Insecta</taxon>
        <taxon>Pterygota</taxon>
        <taxon>Neoptera</taxon>
        <taxon>Endopterygota</taxon>
        <taxon>Diptera</taxon>
        <taxon>Nematocera</taxon>
        <taxon>Psychodoidea</taxon>
        <taxon>Psychodidae</taxon>
        <taxon>Nyssomyia</taxon>
    </lineage>
</organism>
<protein>
    <submittedName>
        <fullName evidence="2">Putative secreted protein</fullName>
    </submittedName>
</protein>